<protein>
    <submittedName>
        <fullName evidence="1">Uncharacterized protein</fullName>
    </submittedName>
</protein>
<dbReference type="AlphaFoldDB" id="X0V2A1"/>
<evidence type="ECO:0000313" key="1">
    <source>
        <dbReference type="EMBL" id="GAG12229.1"/>
    </source>
</evidence>
<organism evidence="1">
    <name type="scientific">marine sediment metagenome</name>
    <dbReference type="NCBI Taxonomy" id="412755"/>
    <lineage>
        <taxon>unclassified sequences</taxon>
        <taxon>metagenomes</taxon>
        <taxon>ecological metagenomes</taxon>
    </lineage>
</organism>
<sequence length="181" mass="20724">MGHHTTKPTVLRIYDVEMLYAFYKLLKTKPEGIRISREYDKAHIYANDIGVLMHTINKLRIPDHDIKTITSPGKNDVELLLSGKEFNPRAGEYKFKVFLKPAGKNGMPALASYLRSVEHTNEVEVPQHCYNAISGPVEVWSWAYSQRSYLYVKNEDTILLIKLLAGNRFSNAVELMLPNKD</sequence>
<accession>X0V2A1</accession>
<gene>
    <name evidence="1" type="ORF">S01H1_39351</name>
</gene>
<dbReference type="EMBL" id="BARS01024828">
    <property type="protein sequence ID" value="GAG12229.1"/>
    <property type="molecule type" value="Genomic_DNA"/>
</dbReference>
<comment type="caution">
    <text evidence="1">The sequence shown here is derived from an EMBL/GenBank/DDBJ whole genome shotgun (WGS) entry which is preliminary data.</text>
</comment>
<reference evidence="1" key="1">
    <citation type="journal article" date="2014" name="Front. Microbiol.">
        <title>High frequency of phylogenetically diverse reductive dehalogenase-homologous genes in deep subseafloor sedimentary metagenomes.</title>
        <authorList>
            <person name="Kawai M."/>
            <person name="Futagami T."/>
            <person name="Toyoda A."/>
            <person name="Takaki Y."/>
            <person name="Nishi S."/>
            <person name="Hori S."/>
            <person name="Arai W."/>
            <person name="Tsubouchi T."/>
            <person name="Morono Y."/>
            <person name="Uchiyama I."/>
            <person name="Ito T."/>
            <person name="Fujiyama A."/>
            <person name="Inagaki F."/>
            <person name="Takami H."/>
        </authorList>
    </citation>
    <scope>NUCLEOTIDE SEQUENCE</scope>
    <source>
        <strain evidence="1">Expedition CK06-06</strain>
    </source>
</reference>
<name>X0V2A1_9ZZZZ</name>
<proteinExistence type="predicted"/>